<feature type="transmembrane region" description="Helical" evidence="2">
    <location>
        <begin position="220"/>
        <end position="241"/>
    </location>
</feature>
<feature type="region of interest" description="Disordered" evidence="1">
    <location>
        <begin position="143"/>
        <end position="164"/>
    </location>
</feature>
<organism evidence="3 4">
    <name type="scientific">Candidatus Wildermuthbacteria bacterium RIFCSPHIGHO2_02_FULL_47_12</name>
    <dbReference type="NCBI Taxonomy" id="1802451"/>
    <lineage>
        <taxon>Bacteria</taxon>
        <taxon>Candidatus Wildermuthiibacteriota</taxon>
    </lineage>
</organism>
<keyword evidence="2" id="KW-1133">Transmembrane helix</keyword>
<evidence type="ECO:0000313" key="3">
    <source>
        <dbReference type="EMBL" id="OHA67212.1"/>
    </source>
</evidence>
<proteinExistence type="predicted"/>
<dbReference type="AlphaFoldDB" id="A0A1G2R4N8"/>
<comment type="caution">
    <text evidence="3">The sequence shown here is derived from an EMBL/GenBank/DDBJ whole genome shotgun (WGS) entry which is preliminary data.</text>
</comment>
<dbReference type="EMBL" id="MHTW01000016">
    <property type="protein sequence ID" value="OHA67212.1"/>
    <property type="molecule type" value="Genomic_DNA"/>
</dbReference>
<keyword evidence="2" id="KW-0472">Membrane</keyword>
<name>A0A1G2R4N8_9BACT</name>
<dbReference type="STRING" id="1802451.A3C82_00905"/>
<gene>
    <name evidence="3" type="ORF">A3C82_00905</name>
</gene>
<dbReference type="Pfam" id="PF18895">
    <property type="entry name" value="T4SS_pilin"/>
    <property type="match status" value="1"/>
</dbReference>
<evidence type="ECO:0000313" key="4">
    <source>
        <dbReference type="Proteomes" id="UP000176901"/>
    </source>
</evidence>
<keyword evidence="2" id="KW-0812">Transmembrane</keyword>
<accession>A0A1G2R4N8</accession>
<sequence length="245" mass="26203">MRILYLLPIVLLVPNVVFALTLLYPFPSEPPNPSQPPVPVDSCFQWSRVLGVEKYILDIQPFDESIDNISPSRCYDNLPPDPSNPNCPSGSNLCVFPFLDLPAGRNIQYASSYTWSVTALNAVGNPVGGPSGSRTFTTELLVGPPPPPGDGDGGGDAGGGDTGTLKNPISAKNLTDLFNQIFSFLFGLAIFIVPVVVIYAAFLMLMGGGDPVKLAKGRMILLWTAVAFIIILLARGLPVVFKNLL</sequence>
<protein>
    <submittedName>
        <fullName evidence="3">Uncharacterized protein</fullName>
    </submittedName>
</protein>
<evidence type="ECO:0000256" key="2">
    <source>
        <dbReference type="SAM" id="Phobius"/>
    </source>
</evidence>
<evidence type="ECO:0000256" key="1">
    <source>
        <dbReference type="SAM" id="MobiDB-lite"/>
    </source>
</evidence>
<dbReference type="Proteomes" id="UP000176901">
    <property type="component" value="Unassembled WGS sequence"/>
</dbReference>
<feature type="compositionally biased region" description="Gly residues" evidence="1">
    <location>
        <begin position="150"/>
        <end position="162"/>
    </location>
</feature>
<feature type="transmembrane region" description="Helical" evidence="2">
    <location>
        <begin position="181"/>
        <end position="208"/>
    </location>
</feature>
<reference evidence="3 4" key="1">
    <citation type="journal article" date="2016" name="Nat. Commun.">
        <title>Thousands of microbial genomes shed light on interconnected biogeochemical processes in an aquifer system.</title>
        <authorList>
            <person name="Anantharaman K."/>
            <person name="Brown C.T."/>
            <person name="Hug L.A."/>
            <person name="Sharon I."/>
            <person name="Castelle C.J."/>
            <person name="Probst A.J."/>
            <person name="Thomas B.C."/>
            <person name="Singh A."/>
            <person name="Wilkins M.J."/>
            <person name="Karaoz U."/>
            <person name="Brodie E.L."/>
            <person name="Williams K.H."/>
            <person name="Hubbard S.S."/>
            <person name="Banfield J.F."/>
        </authorList>
    </citation>
    <scope>NUCLEOTIDE SEQUENCE [LARGE SCALE GENOMIC DNA]</scope>
</reference>
<dbReference type="InterPro" id="IPR043993">
    <property type="entry name" value="T4SS_pilin"/>
</dbReference>